<evidence type="ECO:0008006" key="3">
    <source>
        <dbReference type="Google" id="ProtNLM"/>
    </source>
</evidence>
<keyword evidence="2" id="KW-1185">Reference proteome</keyword>
<reference evidence="1" key="1">
    <citation type="submission" date="2022-06" db="EMBL/GenBank/DDBJ databases">
        <title>Uncovering the hologenomic basis of an extraordinary plant invasion.</title>
        <authorList>
            <person name="Bieker V.C."/>
            <person name="Martin M.D."/>
            <person name="Gilbert T."/>
            <person name="Hodgins K."/>
            <person name="Battlay P."/>
            <person name="Petersen B."/>
            <person name="Wilson J."/>
        </authorList>
    </citation>
    <scope>NUCLEOTIDE SEQUENCE</scope>
    <source>
        <strain evidence="1">AA19_3_7</strain>
        <tissue evidence="1">Leaf</tissue>
    </source>
</reference>
<gene>
    <name evidence="1" type="ORF">M8C21_021483</name>
</gene>
<dbReference type="Proteomes" id="UP001206925">
    <property type="component" value="Unassembled WGS sequence"/>
</dbReference>
<evidence type="ECO:0000313" key="1">
    <source>
        <dbReference type="EMBL" id="KAI7731741.1"/>
    </source>
</evidence>
<dbReference type="InterPro" id="IPR025886">
    <property type="entry name" value="PP2-like"/>
</dbReference>
<proteinExistence type="predicted"/>
<dbReference type="AlphaFoldDB" id="A0AAD5G8W7"/>
<organism evidence="1 2">
    <name type="scientific">Ambrosia artemisiifolia</name>
    <name type="common">Common ragweed</name>
    <dbReference type="NCBI Taxonomy" id="4212"/>
    <lineage>
        <taxon>Eukaryota</taxon>
        <taxon>Viridiplantae</taxon>
        <taxon>Streptophyta</taxon>
        <taxon>Embryophyta</taxon>
        <taxon>Tracheophyta</taxon>
        <taxon>Spermatophyta</taxon>
        <taxon>Magnoliopsida</taxon>
        <taxon>eudicotyledons</taxon>
        <taxon>Gunneridae</taxon>
        <taxon>Pentapetalae</taxon>
        <taxon>asterids</taxon>
        <taxon>campanulids</taxon>
        <taxon>Asterales</taxon>
        <taxon>Asteraceae</taxon>
        <taxon>Asteroideae</taxon>
        <taxon>Heliantheae alliance</taxon>
        <taxon>Heliantheae</taxon>
        <taxon>Ambrosia</taxon>
    </lineage>
</organism>
<dbReference type="PANTHER" id="PTHR32278:SF149">
    <property type="entry name" value="PHLOEM PROTEIN"/>
    <property type="match status" value="1"/>
</dbReference>
<dbReference type="Pfam" id="PF14299">
    <property type="entry name" value="PP2"/>
    <property type="match status" value="2"/>
</dbReference>
<evidence type="ECO:0000313" key="2">
    <source>
        <dbReference type="Proteomes" id="UP001206925"/>
    </source>
</evidence>
<sequence>MLSGELADNQGSLSSSAKNYYEQGKLDELVFGGIKEQIMPQSLSTFADIAYKCLHQDRHQRPTAGEVVTQLQEAQEFQWLPRDYKEIIQQSRTPEIYKTQKKMDLYDMLREGILIQKGKVWFSLDNNNKRNEMISATLFTYQNQSSQKWRNNRKSRFQRVSLMMDISNLMIQAKIKAQFLTPSVTYGVYLVFKFVEPTKISSKPKYVNLKYKMGNETLHAYFATWRKDKWMMIELYRFLSNKDGVDFEVLLESFSKCYCGNGRIYVEGIEFRAIDNVTHEEIEKSKDAQQIMRSNSNIDLMQQFPADKDEILGVTENSDEAPKPSEMNGKKHHMLSAKEVLYDSSNVKLFKLKPSEQSRFGEVIEVLSQQVFRIKCKIESQILSPDTDYRCYLIFKLSEKCRGLHCPVKVRSVHRPVKVEGQLHQSRKETKDLYFRTPKEWNIHDINQVPKQREDGWMEVNVWKFNSKDQLRNDFIHLNLKLISYEGTMSGLIVCGLEFRPM</sequence>
<name>A0AAD5G8W7_AMBAR</name>
<accession>A0AAD5G8W7</accession>
<dbReference type="Gene3D" id="1.10.510.10">
    <property type="entry name" value="Transferase(Phosphotransferase) domain 1"/>
    <property type="match status" value="1"/>
</dbReference>
<comment type="caution">
    <text evidence="1">The sequence shown here is derived from an EMBL/GenBank/DDBJ whole genome shotgun (WGS) entry which is preliminary data.</text>
</comment>
<protein>
    <recommendedName>
        <fullName evidence="3">Phloem protein 2-like protein</fullName>
    </recommendedName>
</protein>
<dbReference type="EMBL" id="JAMZMK010010397">
    <property type="protein sequence ID" value="KAI7731741.1"/>
    <property type="molecule type" value="Genomic_DNA"/>
</dbReference>
<dbReference type="PANTHER" id="PTHR32278">
    <property type="entry name" value="F-BOX DOMAIN-CONTAINING PROTEIN"/>
    <property type="match status" value="1"/>
</dbReference>